<protein>
    <submittedName>
        <fullName evidence="1">Uncharacterized protein</fullName>
    </submittedName>
</protein>
<reference evidence="1 2" key="1">
    <citation type="journal article" date="2016" name="Nat. Commun.">
        <title>Thousands of microbial genomes shed light on interconnected biogeochemical processes in an aquifer system.</title>
        <authorList>
            <person name="Anantharaman K."/>
            <person name="Brown C.T."/>
            <person name="Hug L.A."/>
            <person name="Sharon I."/>
            <person name="Castelle C.J."/>
            <person name="Probst A.J."/>
            <person name="Thomas B.C."/>
            <person name="Singh A."/>
            <person name="Wilkins M.J."/>
            <person name="Karaoz U."/>
            <person name="Brodie E.L."/>
            <person name="Williams K.H."/>
            <person name="Hubbard S.S."/>
            <person name="Banfield J.F."/>
        </authorList>
    </citation>
    <scope>NUCLEOTIDE SEQUENCE [LARGE SCALE GENOMIC DNA]</scope>
</reference>
<comment type="caution">
    <text evidence="1">The sequence shown here is derived from an EMBL/GenBank/DDBJ whole genome shotgun (WGS) entry which is preliminary data.</text>
</comment>
<evidence type="ECO:0000313" key="2">
    <source>
        <dbReference type="Proteomes" id="UP000179129"/>
    </source>
</evidence>
<gene>
    <name evidence="1" type="ORF">A3F83_05550</name>
</gene>
<accession>A0A1F5YSG4</accession>
<proteinExistence type="predicted"/>
<sequence>MDNWRDRQRTAEHFKVTLNGEPLLLGGGESLLTDREKFLQAGLSEQVASSRVFSEEELDHLRSLEVILPEKDNERSPKPVGMFYRRMSGPGVSDDAAIIYLGKTYGRDAMYGVLLADAADTYDKFVETYVEGGYDEKLVRLVTARLAKEGPYVTREEIRRMIYFSAKANDPPLDISSSHRRLIQVESGAKVPTFLNHLEYVEGRKPARIPLGYNRFDSEKFYKGISQRAATLRLGWNTPASHAQ</sequence>
<dbReference type="EMBL" id="MFIX01000163">
    <property type="protein sequence ID" value="OGG03023.1"/>
    <property type="molecule type" value="Genomic_DNA"/>
</dbReference>
<organism evidence="1 2">
    <name type="scientific">Candidatus Glassbacteria bacterium RIFCSPLOWO2_12_FULL_58_11</name>
    <dbReference type="NCBI Taxonomy" id="1817867"/>
    <lineage>
        <taxon>Bacteria</taxon>
        <taxon>Candidatus Glassiibacteriota</taxon>
    </lineage>
</organism>
<evidence type="ECO:0000313" key="1">
    <source>
        <dbReference type="EMBL" id="OGG03023.1"/>
    </source>
</evidence>
<name>A0A1F5YSG4_9BACT</name>
<dbReference type="Proteomes" id="UP000179129">
    <property type="component" value="Unassembled WGS sequence"/>
</dbReference>
<dbReference type="AlphaFoldDB" id="A0A1F5YSG4"/>